<gene>
    <name evidence="1" type="ORF">NEISUBOT_04824</name>
</gene>
<dbReference type="RefSeq" id="WP_004520388.1">
    <property type="nucleotide sequence ID" value="NZ_ACEO02000008.1"/>
</dbReference>
<evidence type="ECO:0000313" key="1">
    <source>
        <dbReference type="EMBL" id="EFC51833.1"/>
    </source>
</evidence>
<sequence>MIEFNNVSKHYVGRAALDKVSLAIGCGEFFVLVGRSGSGWGFCGRLPPNRKCC</sequence>
<comment type="caution">
    <text evidence="1">The sequence shown here is derived from an EMBL/GenBank/DDBJ whole genome shotgun (WGS) entry which is preliminary data.</text>
</comment>
<dbReference type="InterPro" id="IPR027417">
    <property type="entry name" value="P-loop_NTPase"/>
</dbReference>
<accession>A0A9W5MZ31</accession>
<dbReference type="AlphaFoldDB" id="A0A9W5MZ31"/>
<dbReference type="SUPFAM" id="SSF52540">
    <property type="entry name" value="P-loop containing nucleoside triphosphate hydrolases"/>
    <property type="match status" value="1"/>
</dbReference>
<name>A0A9W5MZ31_NEISU</name>
<dbReference type="Gene3D" id="3.40.50.300">
    <property type="entry name" value="P-loop containing nucleotide triphosphate hydrolases"/>
    <property type="match status" value="1"/>
</dbReference>
<evidence type="ECO:0008006" key="3">
    <source>
        <dbReference type="Google" id="ProtNLM"/>
    </source>
</evidence>
<proteinExistence type="predicted"/>
<dbReference type="EMBL" id="ACEO02000008">
    <property type="protein sequence ID" value="EFC51833.1"/>
    <property type="molecule type" value="Genomic_DNA"/>
</dbReference>
<evidence type="ECO:0000313" key="2">
    <source>
        <dbReference type="Proteomes" id="UP000004621"/>
    </source>
</evidence>
<organism evidence="1 2">
    <name type="scientific">Neisseria subflava NJ9703</name>
    <dbReference type="NCBI Taxonomy" id="546268"/>
    <lineage>
        <taxon>Bacteria</taxon>
        <taxon>Pseudomonadati</taxon>
        <taxon>Pseudomonadota</taxon>
        <taxon>Betaproteobacteria</taxon>
        <taxon>Neisseriales</taxon>
        <taxon>Neisseriaceae</taxon>
        <taxon>Neisseria</taxon>
    </lineage>
</organism>
<reference evidence="1 2" key="1">
    <citation type="submission" date="2010-01" db="EMBL/GenBank/DDBJ databases">
        <authorList>
            <person name="Weinstock G."/>
            <person name="Sodergren E."/>
            <person name="Clifton S."/>
            <person name="Fulton L."/>
            <person name="Fulton B."/>
            <person name="Courtney L."/>
            <person name="Fronick C."/>
            <person name="Harrison M."/>
            <person name="Strong C."/>
            <person name="Farmer C."/>
            <person name="Delahaunty K."/>
            <person name="Markovic C."/>
            <person name="Hall O."/>
            <person name="Minx P."/>
            <person name="Tomlinson C."/>
            <person name="Mitreva M."/>
            <person name="Nelson J."/>
            <person name="Hou S."/>
            <person name="Wollam A."/>
            <person name="Pepin K.H."/>
            <person name="Johnson M."/>
            <person name="Bhonagiri V."/>
            <person name="Nash W.E."/>
            <person name="Warren W."/>
            <person name="Chinwalla A."/>
            <person name="Mardis E.R."/>
            <person name="Wilson R.K."/>
        </authorList>
    </citation>
    <scope>NUCLEOTIDE SEQUENCE [LARGE SCALE GENOMIC DNA]</scope>
    <source>
        <strain evidence="1 2">NJ9703</strain>
    </source>
</reference>
<protein>
    <recommendedName>
        <fullName evidence="3">Cell division ATP-binding protein FtsE</fullName>
    </recommendedName>
</protein>
<dbReference type="Proteomes" id="UP000004621">
    <property type="component" value="Unassembled WGS sequence"/>
</dbReference>